<organism evidence="1 2">
    <name type="scientific">Paracoccus saliphilus</name>
    <dbReference type="NCBI Taxonomy" id="405559"/>
    <lineage>
        <taxon>Bacteria</taxon>
        <taxon>Pseudomonadati</taxon>
        <taxon>Pseudomonadota</taxon>
        <taxon>Alphaproteobacteria</taxon>
        <taxon>Rhodobacterales</taxon>
        <taxon>Paracoccaceae</taxon>
        <taxon>Paracoccus</taxon>
    </lineage>
</organism>
<gene>
    <name evidence="1" type="ORF">JHX88_03725</name>
</gene>
<sequence>MRYPILPDIRVVKARKGSNYARREIMHIRPRDFDLSSYLEIVKPHLVDGFDHHLLEWAGDASDGAGQNKLSHMA</sequence>
<dbReference type="RefSeq" id="WP_076527613.1">
    <property type="nucleotide sequence ID" value="NZ_CP067140.1"/>
</dbReference>
<accession>A0ABY7SA47</accession>
<reference evidence="1 2" key="1">
    <citation type="submission" date="2021-01" db="EMBL/GenBank/DDBJ databases">
        <title>Biogeographic distribution of Paracoccus.</title>
        <authorList>
            <person name="Hollensteiner J."/>
            <person name="Leineberger J."/>
            <person name="Brinkhoff T."/>
            <person name="Daniel R."/>
        </authorList>
    </citation>
    <scope>NUCLEOTIDE SEQUENCE [LARGE SCALE GENOMIC DNA]</scope>
    <source>
        <strain evidence="1 2">DSM 18447</strain>
    </source>
</reference>
<evidence type="ECO:0000313" key="1">
    <source>
        <dbReference type="EMBL" id="WCR03883.1"/>
    </source>
</evidence>
<proteinExistence type="predicted"/>
<protein>
    <submittedName>
        <fullName evidence="1">Uncharacterized protein</fullName>
    </submittedName>
</protein>
<dbReference type="EMBL" id="CP067140">
    <property type="protein sequence ID" value="WCR03883.1"/>
    <property type="molecule type" value="Genomic_DNA"/>
</dbReference>
<evidence type="ECO:0000313" key="2">
    <source>
        <dbReference type="Proteomes" id="UP001215549"/>
    </source>
</evidence>
<name>A0ABY7SA47_9RHOB</name>
<dbReference type="Proteomes" id="UP001215549">
    <property type="component" value="Chromosome"/>
</dbReference>
<keyword evidence="2" id="KW-1185">Reference proteome</keyword>